<dbReference type="EMBL" id="WOFH01000004">
    <property type="protein sequence ID" value="MUN37213.1"/>
    <property type="molecule type" value="Genomic_DNA"/>
</dbReference>
<comment type="caution">
    <text evidence="2">The sequence shown here is derived from an EMBL/GenBank/DDBJ whole genome shotgun (WGS) entry which is preliminary data.</text>
</comment>
<keyword evidence="1" id="KW-1133">Transmembrane helix</keyword>
<dbReference type="Proteomes" id="UP000432015">
    <property type="component" value="Unassembled WGS sequence"/>
</dbReference>
<gene>
    <name evidence="2" type="ORF">GNZ18_11450</name>
</gene>
<evidence type="ECO:0000313" key="3">
    <source>
        <dbReference type="Proteomes" id="UP000432015"/>
    </source>
</evidence>
<evidence type="ECO:0000313" key="2">
    <source>
        <dbReference type="EMBL" id="MUN37213.1"/>
    </source>
</evidence>
<name>A0A7K1KYT9_9ACTN</name>
<proteinExistence type="predicted"/>
<feature type="transmembrane region" description="Helical" evidence="1">
    <location>
        <begin position="143"/>
        <end position="161"/>
    </location>
</feature>
<organism evidence="2 3">
    <name type="scientific">Actinomadura litoris</name>
    <dbReference type="NCBI Taxonomy" id="2678616"/>
    <lineage>
        <taxon>Bacteria</taxon>
        <taxon>Bacillati</taxon>
        <taxon>Actinomycetota</taxon>
        <taxon>Actinomycetes</taxon>
        <taxon>Streptosporangiales</taxon>
        <taxon>Thermomonosporaceae</taxon>
        <taxon>Actinomadura</taxon>
    </lineage>
</organism>
<dbReference type="AlphaFoldDB" id="A0A7K1KYT9"/>
<keyword evidence="1" id="KW-0812">Transmembrane</keyword>
<keyword evidence="1" id="KW-0472">Membrane</keyword>
<accession>A0A7K1KYT9</accession>
<protein>
    <submittedName>
        <fullName evidence="2">Uncharacterized protein</fullName>
    </submittedName>
</protein>
<evidence type="ECO:0000256" key="1">
    <source>
        <dbReference type="SAM" id="Phobius"/>
    </source>
</evidence>
<dbReference type="RefSeq" id="WP_156216310.1">
    <property type="nucleotide sequence ID" value="NZ_WOFH01000004.1"/>
</dbReference>
<keyword evidence="3" id="KW-1185">Reference proteome</keyword>
<reference evidence="2 3" key="1">
    <citation type="submission" date="2019-11" db="EMBL/GenBank/DDBJ databases">
        <authorList>
            <person name="Cao P."/>
        </authorList>
    </citation>
    <scope>NUCLEOTIDE SEQUENCE [LARGE SCALE GENOMIC DNA]</scope>
    <source>
        <strain evidence="2 3">NEAU-AAG5</strain>
    </source>
</reference>
<sequence>MAVPSLVRAYLCLSSGSRCPPAWAGPTGYPGSSAAPRRAGEVPLGRRTKAELTADSPTLVVKAHGSSIESTEDENSYAEWYWTVTPHQKGRYLMVLTMTPLGGGSDEPVAASRKFLFPVVVTEKSAPASRRISMAGRTIKSELVWASALAGTCATLFVAVLEGRRNTRDARSGPGPERDEVEP</sequence>